<dbReference type="Pfam" id="PF00753">
    <property type="entry name" value="Lactamase_B"/>
    <property type="match status" value="1"/>
</dbReference>
<protein>
    <submittedName>
        <fullName evidence="2">MBL fold metallo-hydrolase</fullName>
    </submittedName>
</protein>
<evidence type="ECO:0000313" key="2">
    <source>
        <dbReference type="EMBL" id="MBE5023775.1"/>
    </source>
</evidence>
<dbReference type="SUPFAM" id="SSF56281">
    <property type="entry name" value="Metallo-hydrolase/oxidoreductase"/>
    <property type="match status" value="1"/>
</dbReference>
<keyword evidence="3" id="KW-1185">Reference proteome</keyword>
<accession>A0ABR9QRS2</accession>
<comment type="caution">
    <text evidence="2">The sequence shown here is derived from an EMBL/GenBank/DDBJ whole genome shotgun (WGS) entry which is preliminary data.</text>
</comment>
<dbReference type="Proteomes" id="UP001194273">
    <property type="component" value="Unassembled WGS sequence"/>
</dbReference>
<dbReference type="PANTHER" id="PTHR42951:SF4">
    <property type="entry name" value="ACYL-COENZYME A THIOESTERASE MBLAC2"/>
    <property type="match status" value="1"/>
</dbReference>
<dbReference type="Gene3D" id="1.10.10.10">
    <property type="entry name" value="Winged helix-like DNA-binding domain superfamily/Winged helix DNA-binding domain"/>
    <property type="match status" value="1"/>
</dbReference>
<dbReference type="InterPro" id="IPR036388">
    <property type="entry name" value="WH-like_DNA-bd_sf"/>
</dbReference>
<dbReference type="RefSeq" id="WP_193529189.1">
    <property type="nucleotide sequence ID" value="NZ_JADCJZ010000001.1"/>
</dbReference>
<feature type="domain" description="Metallo-beta-lactamase" evidence="1">
    <location>
        <begin position="51"/>
        <end position="260"/>
    </location>
</feature>
<dbReference type="PANTHER" id="PTHR42951">
    <property type="entry name" value="METALLO-BETA-LACTAMASE DOMAIN-CONTAINING"/>
    <property type="match status" value="1"/>
</dbReference>
<name>A0ABR9QRS2_9ACTN</name>
<reference evidence="2 3" key="1">
    <citation type="submission" date="2020-10" db="EMBL/GenBank/DDBJ databases">
        <title>ChiBAC.</title>
        <authorList>
            <person name="Zenner C."/>
            <person name="Hitch T.C.A."/>
            <person name="Clavel T."/>
        </authorList>
    </citation>
    <scope>NUCLEOTIDE SEQUENCE [LARGE SCALE GENOMIC DNA]</scope>
    <source>
        <strain evidence="2 3">DSM 107455</strain>
    </source>
</reference>
<gene>
    <name evidence="2" type="ORF">INF26_02755</name>
</gene>
<organism evidence="2 3">
    <name type="scientific">Thermophilibacter gallinarum</name>
    <dbReference type="NCBI Taxonomy" id="2779357"/>
    <lineage>
        <taxon>Bacteria</taxon>
        <taxon>Bacillati</taxon>
        <taxon>Actinomycetota</taxon>
        <taxon>Coriobacteriia</taxon>
        <taxon>Coriobacteriales</taxon>
        <taxon>Atopobiaceae</taxon>
        <taxon>Thermophilibacter</taxon>
    </lineage>
</organism>
<evidence type="ECO:0000259" key="1">
    <source>
        <dbReference type="SMART" id="SM00849"/>
    </source>
</evidence>
<dbReference type="InterPro" id="IPR001279">
    <property type="entry name" value="Metallo-B-lactamas"/>
</dbReference>
<sequence length="356" mass="38724">MTSGAQGEDWGQGCGANCFTLDGDGFTCSQVLDEPEVWRVELLMHDTFLPSVNAFVVRDGAETLVVDAGTPDEFNDTRLMRALVGLGVDPERVTLFCTHAHIDHTGLARELSEAGARVVVGEGVAGDMTRLAAHAWRDEMVARMRAEGVGEAEAVELADVIWDHARDFTREGIPFETLAEGDVLRCGRWAFEVVATPGHTPGQCALWEPRTRTAFLGDAVLFLCSTCIGFWGEGEDPIGEQLATLRRLADRGIEHALMGHGLQEGDVAERCLANAAHHERRSARALAAIRETPGQTGFELVPAMGWRAPFERWGETPALTRWFLVSESIAHLDHLVATGAVRRELDAAGASRYVAL</sequence>
<dbReference type="EMBL" id="JADCJZ010000001">
    <property type="protein sequence ID" value="MBE5023775.1"/>
    <property type="molecule type" value="Genomic_DNA"/>
</dbReference>
<dbReference type="InterPro" id="IPR050855">
    <property type="entry name" value="NDM-1-like"/>
</dbReference>
<dbReference type="SMART" id="SM00849">
    <property type="entry name" value="Lactamase_B"/>
    <property type="match status" value="1"/>
</dbReference>
<dbReference type="InterPro" id="IPR036866">
    <property type="entry name" value="RibonucZ/Hydroxyglut_hydro"/>
</dbReference>
<dbReference type="Gene3D" id="3.60.15.10">
    <property type="entry name" value="Ribonuclease Z/Hydroxyacylglutathione hydrolase-like"/>
    <property type="match status" value="1"/>
</dbReference>
<evidence type="ECO:0000313" key="3">
    <source>
        <dbReference type="Proteomes" id="UP001194273"/>
    </source>
</evidence>
<proteinExistence type="predicted"/>